<dbReference type="AlphaFoldDB" id="A0A382D7P4"/>
<protein>
    <submittedName>
        <fullName evidence="1">Uncharacterized protein</fullName>
    </submittedName>
</protein>
<proteinExistence type="predicted"/>
<dbReference type="EMBL" id="UINC01037891">
    <property type="protein sequence ID" value="SVB34074.1"/>
    <property type="molecule type" value="Genomic_DNA"/>
</dbReference>
<organism evidence="1">
    <name type="scientific">marine metagenome</name>
    <dbReference type="NCBI Taxonomy" id="408172"/>
    <lineage>
        <taxon>unclassified sequences</taxon>
        <taxon>metagenomes</taxon>
        <taxon>ecological metagenomes</taxon>
    </lineage>
</organism>
<evidence type="ECO:0000313" key="1">
    <source>
        <dbReference type="EMBL" id="SVB34074.1"/>
    </source>
</evidence>
<reference evidence="1" key="1">
    <citation type="submission" date="2018-05" db="EMBL/GenBank/DDBJ databases">
        <authorList>
            <person name="Lanie J.A."/>
            <person name="Ng W.-L."/>
            <person name="Kazmierczak K.M."/>
            <person name="Andrzejewski T.M."/>
            <person name="Davidsen T.M."/>
            <person name="Wayne K.J."/>
            <person name="Tettelin H."/>
            <person name="Glass J.I."/>
            <person name="Rusch D."/>
            <person name="Podicherti R."/>
            <person name="Tsui H.-C.T."/>
            <person name="Winkler M.E."/>
        </authorList>
    </citation>
    <scope>NUCLEOTIDE SEQUENCE</scope>
</reference>
<gene>
    <name evidence="1" type="ORF">METZ01_LOCUS186928</name>
</gene>
<sequence>VFLLCSLCFQNRENVDILIGNMAETKDKVVKGTSYLKESFDKNFNKTEVFESGKIKIDIPSLQIQKEPFSGIEEDTFFKEDNK</sequence>
<name>A0A382D7P4_9ZZZZ</name>
<feature type="non-terminal residue" evidence="1">
    <location>
        <position position="1"/>
    </location>
</feature>
<accession>A0A382D7P4</accession>